<reference evidence="4" key="1">
    <citation type="journal article" date="2019" name="Int. J. Syst. Evol. Microbiol.">
        <title>The Global Catalogue of Microorganisms (GCM) 10K type strain sequencing project: providing services to taxonomists for standard genome sequencing and annotation.</title>
        <authorList>
            <consortium name="The Broad Institute Genomics Platform"/>
            <consortium name="The Broad Institute Genome Sequencing Center for Infectious Disease"/>
            <person name="Wu L."/>
            <person name="Ma J."/>
        </authorList>
    </citation>
    <scope>NUCLEOTIDE SEQUENCE [LARGE SCALE GENOMIC DNA]</scope>
    <source>
        <strain evidence="4">JCM 16929</strain>
    </source>
</reference>
<name>A0ABP6ZIV3_9ACTN</name>
<dbReference type="InterPro" id="IPR012338">
    <property type="entry name" value="Beta-lactam/transpept-like"/>
</dbReference>
<keyword evidence="3" id="KW-0121">Carboxypeptidase</keyword>
<dbReference type="GO" id="GO:0004180">
    <property type="term" value="F:carboxypeptidase activity"/>
    <property type="evidence" value="ECO:0007669"/>
    <property type="project" value="UniProtKB-KW"/>
</dbReference>
<evidence type="ECO:0000313" key="4">
    <source>
        <dbReference type="Proteomes" id="UP001501490"/>
    </source>
</evidence>
<dbReference type="NCBIfam" id="TIGR00666">
    <property type="entry name" value="PBP4"/>
    <property type="match status" value="1"/>
</dbReference>
<comment type="similarity">
    <text evidence="1">Belongs to the peptidase S13 family.</text>
</comment>
<comment type="caution">
    <text evidence="3">The sequence shown here is derived from an EMBL/GenBank/DDBJ whole genome shotgun (WGS) entry which is preliminary data.</text>
</comment>
<dbReference type="PRINTS" id="PR00922">
    <property type="entry name" value="DADACBPTASE3"/>
</dbReference>
<protein>
    <submittedName>
        <fullName evidence="3">D-alanyl-D-alanine carboxypeptidase/D-alanyl-D-alanine-endopeptidase</fullName>
    </submittedName>
</protein>
<accession>A0ABP6ZIV3</accession>
<dbReference type="SUPFAM" id="SSF56601">
    <property type="entry name" value="beta-lactamase/transpeptidase-like"/>
    <property type="match status" value="1"/>
</dbReference>
<dbReference type="Proteomes" id="UP001501490">
    <property type="component" value="Unassembled WGS sequence"/>
</dbReference>
<evidence type="ECO:0000313" key="3">
    <source>
        <dbReference type="EMBL" id="GAA3608968.1"/>
    </source>
</evidence>
<evidence type="ECO:0000256" key="1">
    <source>
        <dbReference type="ARBA" id="ARBA00006096"/>
    </source>
</evidence>
<sequence>MRLKRVLIALVSLVVLAGIAVGVVTGTFGGWARSGLEATGLYSDGGASSLVPGGLGASASASTVSPTPSGAGPSAPAAPILKPVLAAATPAAKPSAAAVTKLINGVDRKGVGDAFSGTVIDVGTGAVLYQHKATTGFIPASTMKLLTTTAALSLIGPDHRFTTKVVAPTSGSIVLVGGGDPYFASKSGNGKASVPALAKRTAAALKKKGVRTVSLGYDASLFTGPAWNPTWPSFYADQVSKVSALSVDEGRVTGFSPGPRVPDPPAAAAKAFAAALKKQGIAVTKTSKTKAPSGAALVASVDSLPAERIVELLLMASDNDAAEVMFRQAAIAAKQPASFDGGRKAVHDRLVKLGILDSSVRIVDGSGLSRNTRVPADSMAKALRVASEENHPELRGVITGLPVAGVEGSLRIRFFDPKASAGRGLVRAKTGTLSKVHSLAGVVRAPDGSMLAYAFIVNNPKNEWNSIVWLDRVTASLVRCGCRG</sequence>
<evidence type="ECO:0000256" key="2">
    <source>
        <dbReference type="ARBA" id="ARBA00022801"/>
    </source>
</evidence>
<dbReference type="PANTHER" id="PTHR30023">
    <property type="entry name" value="D-ALANYL-D-ALANINE CARBOXYPEPTIDASE"/>
    <property type="match status" value="1"/>
</dbReference>
<dbReference type="RefSeq" id="WP_344801823.1">
    <property type="nucleotide sequence ID" value="NZ_BAABAB010000006.1"/>
</dbReference>
<keyword evidence="4" id="KW-1185">Reference proteome</keyword>
<dbReference type="Gene3D" id="3.40.710.10">
    <property type="entry name" value="DD-peptidase/beta-lactamase superfamily"/>
    <property type="match status" value="2"/>
</dbReference>
<keyword evidence="3" id="KW-0645">Protease</keyword>
<dbReference type="Gene3D" id="3.50.80.20">
    <property type="entry name" value="D-Ala-D-Ala carboxypeptidase C, peptidase S13"/>
    <property type="match status" value="1"/>
</dbReference>
<dbReference type="InterPro" id="IPR000667">
    <property type="entry name" value="Peptidase_S13"/>
</dbReference>
<dbReference type="EMBL" id="BAABAB010000006">
    <property type="protein sequence ID" value="GAA3608968.1"/>
    <property type="molecule type" value="Genomic_DNA"/>
</dbReference>
<proteinExistence type="inferred from homology"/>
<gene>
    <name evidence="3" type="primary">dacB_1</name>
    <name evidence="3" type="ORF">GCM10022236_08250</name>
</gene>
<keyword evidence="2" id="KW-0378">Hydrolase</keyword>
<dbReference type="Pfam" id="PF02113">
    <property type="entry name" value="Peptidase_S13"/>
    <property type="match status" value="2"/>
</dbReference>
<organism evidence="3 4">
    <name type="scientific">Microlunatus ginsengisoli</name>
    <dbReference type="NCBI Taxonomy" id="363863"/>
    <lineage>
        <taxon>Bacteria</taxon>
        <taxon>Bacillati</taxon>
        <taxon>Actinomycetota</taxon>
        <taxon>Actinomycetes</taxon>
        <taxon>Propionibacteriales</taxon>
        <taxon>Propionibacteriaceae</taxon>
        <taxon>Microlunatus</taxon>
    </lineage>
</organism>
<dbReference type="PANTHER" id="PTHR30023:SF0">
    <property type="entry name" value="PENICILLIN-SENSITIVE CARBOXYPEPTIDASE A"/>
    <property type="match status" value="1"/>
</dbReference>